<dbReference type="Proteomes" id="UP000016646">
    <property type="component" value="Unassembled WGS sequence"/>
</dbReference>
<dbReference type="EMBL" id="AVQI01000063">
    <property type="protein sequence ID" value="ERK00934.1"/>
    <property type="molecule type" value="Genomic_DNA"/>
</dbReference>
<feature type="transmembrane region" description="Helical" evidence="1">
    <location>
        <begin position="211"/>
        <end position="231"/>
    </location>
</feature>
<dbReference type="AlphaFoldDB" id="U1FLI9"/>
<keyword evidence="5" id="KW-1185">Reference proteome</keyword>
<feature type="transmembrane region" description="Helical" evidence="1">
    <location>
        <begin position="115"/>
        <end position="134"/>
    </location>
</feature>
<feature type="transmembrane region" description="Helical" evidence="1">
    <location>
        <begin position="409"/>
        <end position="427"/>
    </location>
</feature>
<reference evidence="4 5" key="1">
    <citation type="submission" date="2013-08" db="EMBL/GenBank/DDBJ databases">
        <authorList>
            <person name="Durkin A.S."/>
            <person name="Haft D.R."/>
            <person name="McCorrison J."/>
            <person name="Torralba M."/>
            <person name="Gillis M."/>
            <person name="Haft D.H."/>
            <person name="Methe B."/>
            <person name="Sutton G."/>
            <person name="Nelson K.E."/>
        </authorList>
    </citation>
    <scope>NUCLEOTIDE SEQUENCE [LARGE SCALE GENOMIC DNA]</scope>
    <source>
        <strain evidence="3 5">ATCC 35536</strain>
        <strain evidence="2 4">VPI DR56BR1116</strain>
    </source>
</reference>
<evidence type="ECO:0000256" key="1">
    <source>
        <dbReference type="SAM" id="Phobius"/>
    </source>
</evidence>
<evidence type="ECO:0000313" key="5">
    <source>
        <dbReference type="Proteomes" id="UP000016646"/>
    </source>
</evidence>
<dbReference type="RefSeq" id="WP_021330276.1">
    <property type="nucleotide sequence ID" value="NZ_AUZJ01000034.1"/>
</dbReference>
<keyword evidence="1" id="KW-0812">Transmembrane</keyword>
<dbReference type="Pfam" id="PF07556">
    <property type="entry name" value="DUF1538"/>
    <property type="match status" value="2"/>
</dbReference>
<dbReference type="PATRIC" id="fig|1125725.3.peg.1322"/>
<evidence type="ECO:0000313" key="2">
    <source>
        <dbReference type="EMBL" id="ERF60688.1"/>
    </source>
</evidence>
<keyword evidence="1" id="KW-1133">Transmembrane helix</keyword>
<evidence type="ECO:0000313" key="3">
    <source>
        <dbReference type="EMBL" id="ERK00934.1"/>
    </source>
</evidence>
<gene>
    <name evidence="3" type="ORF">HMPREF0860_2355</name>
    <name evidence="2" type="ORF">HMPREF1325_2072</name>
</gene>
<comment type="caution">
    <text evidence="2">The sequence shown here is derived from an EMBL/GenBank/DDBJ whole genome shotgun (WGS) entry which is preliminary data.</text>
</comment>
<feature type="transmembrane region" description="Helical" evidence="1">
    <location>
        <begin position="299"/>
        <end position="320"/>
    </location>
</feature>
<feature type="transmembrane region" description="Helical" evidence="1">
    <location>
        <begin position="39"/>
        <end position="66"/>
    </location>
</feature>
<feature type="transmembrane region" description="Helical" evidence="1">
    <location>
        <begin position="434"/>
        <end position="456"/>
    </location>
</feature>
<feature type="transmembrane region" description="Helical" evidence="1">
    <location>
        <begin position="340"/>
        <end position="364"/>
    </location>
</feature>
<dbReference type="STRING" id="1125725.HMPREF1325_2072"/>
<feature type="transmembrane region" description="Helical" evidence="1">
    <location>
        <begin position="181"/>
        <end position="199"/>
    </location>
</feature>
<feature type="transmembrane region" description="Helical" evidence="1">
    <location>
        <begin position="141"/>
        <end position="161"/>
    </location>
</feature>
<dbReference type="eggNOG" id="COG0589">
    <property type="taxonomic scope" value="Bacteria"/>
</dbReference>
<feature type="transmembrane region" description="Helical" evidence="1">
    <location>
        <begin position="384"/>
        <end position="403"/>
    </location>
</feature>
<protein>
    <submittedName>
        <fullName evidence="2">PF07556 family protein</fullName>
    </submittedName>
</protein>
<name>U1FLI9_TRESO</name>
<dbReference type="InterPro" id="IPR011435">
    <property type="entry name" value="UmpAB"/>
</dbReference>
<dbReference type="EMBL" id="AUZJ01000034">
    <property type="protein sequence ID" value="ERF60688.1"/>
    <property type="molecule type" value="Genomic_DNA"/>
</dbReference>
<organism evidence="2 4">
    <name type="scientific">Treponema socranskii subsp. socranskii VPI DR56BR1116 = ATCC 35536</name>
    <dbReference type="NCBI Taxonomy" id="1125725"/>
    <lineage>
        <taxon>Bacteria</taxon>
        <taxon>Pseudomonadati</taxon>
        <taxon>Spirochaetota</taxon>
        <taxon>Spirochaetia</taxon>
        <taxon>Spirochaetales</taxon>
        <taxon>Treponemataceae</taxon>
        <taxon>Treponema</taxon>
    </lineage>
</organism>
<accession>U1FLI9</accession>
<dbReference type="Proteomes" id="UP000016412">
    <property type="component" value="Unassembled WGS sequence"/>
</dbReference>
<feature type="transmembrane region" description="Helical" evidence="1">
    <location>
        <begin position="12"/>
        <end position="33"/>
    </location>
</feature>
<proteinExistence type="predicted"/>
<keyword evidence="1" id="KW-0472">Membrane</keyword>
<evidence type="ECO:0000313" key="4">
    <source>
        <dbReference type="Proteomes" id="UP000016412"/>
    </source>
</evidence>
<sequence>MNLLEKFKETASSVLPVMAIVLILGVTAAPLGSDLLLRFFVGGILLITGLTIFLLGVDVGILPLGAQGGSELTKRRNLPLLLGASFLIGFLVTASEPDIQVLADQVRSVFPLVNKLIFIMMIALGVGLYVMLGLLRTVMRLSLKIILAISYVVIFILAFAAPQSFVGIAFDSGGATTGPMTVPFIMALGIGVSSARLSSKGGSSDSQSDNFGLTGMASVGPIMAVLFYGLMLSHHASVVSETPAALAGGKAVQGLRAFTAVLPHIVQEAAFSLLPVLVLFVVFQFFLLRLPPRQVARMIVGFIYSYIGLVVFLVGVNGGFMTAGRKLGELLGMRAAQSGGLWTVLLIGTGLLIGAVVVCAEPAVWVLTDQVESISGGTIKRKALLVFLSAGAAIAIGLAMMRALTGFNIMYILVPGYATALILMIFCPKLFTGIAFDSGGVASGPISSTFVLSFALGASQAAGGSFDAFGVIALIAMTPLIAIQVLGLVFQHKKRGGDKK</sequence>
<feature type="transmembrane region" description="Helical" evidence="1">
    <location>
        <begin position="468"/>
        <end position="490"/>
    </location>
</feature>
<dbReference type="OrthoDB" id="9805989at2"/>
<feature type="transmembrane region" description="Helical" evidence="1">
    <location>
        <begin position="269"/>
        <end position="287"/>
    </location>
</feature>
<feature type="transmembrane region" description="Helical" evidence="1">
    <location>
        <begin position="78"/>
        <end position="95"/>
    </location>
</feature>